<reference evidence="2 3" key="1">
    <citation type="submission" date="2020-08" db="EMBL/GenBank/DDBJ databases">
        <title>Sequencing the genomes of 1000 actinobacteria strains.</title>
        <authorList>
            <person name="Klenk H.-P."/>
        </authorList>
    </citation>
    <scope>NUCLEOTIDE SEQUENCE [LARGE SCALE GENOMIC DNA]</scope>
    <source>
        <strain evidence="2 3">DSM 102030</strain>
    </source>
</reference>
<dbReference type="GO" id="GO:0016787">
    <property type="term" value="F:hydrolase activity"/>
    <property type="evidence" value="ECO:0007669"/>
    <property type="project" value="UniProtKB-KW"/>
</dbReference>
<protein>
    <submittedName>
        <fullName evidence="2">Glyoxylase-like metal-dependent hydrolase (Beta-lactamase superfamily II)</fullName>
    </submittedName>
</protein>
<dbReference type="InterPro" id="IPR050855">
    <property type="entry name" value="NDM-1-like"/>
</dbReference>
<name>A0A7W7RMT5_9ACTN</name>
<evidence type="ECO:0000313" key="2">
    <source>
        <dbReference type="EMBL" id="MBB4934478.1"/>
    </source>
</evidence>
<dbReference type="InterPro" id="IPR001279">
    <property type="entry name" value="Metallo-B-lactamas"/>
</dbReference>
<dbReference type="InterPro" id="IPR036866">
    <property type="entry name" value="RibonucZ/Hydroxyglut_hydro"/>
</dbReference>
<feature type="domain" description="Metallo-beta-lactamase" evidence="1">
    <location>
        <begin position="14"/>
        <end position="196"/>
    </location>
</feature>
<accession>A0A7W7RMT5</accession>
<dbReference type="SMART" id="SM00849">
    <property type="entry name" value="Lactamase_B"/>
    <property type="match status" value="1"/>
</dbReference>
<dbReference type="AlphaFoldDB" id="A0A7W7RMT5"/>
<evidence type="ECO:0000313" key="3">
    <source>
        <dbReference type="Proteomes" id="UP000523007"/>
    </source>
</evidence>
<dbReference type="PANTHER" id="PTHR42951">
    <property type="entry name" value="METALLO-BETA-LACTAMASE DOMAIN-CONTAINING"/>
    <property type="match status" value="1"/>
</dbReference>
<organism evidence="2 3">
    <name type="scientific">Lipingzhangella halophila</name>
    <dbReference type="NCBI Taxonomy" id="1783352"/>
    <lineage>
        <taxon>Bacteria</taxon>
        <taxon>Bacillati</taxon>
        <taxon>Actinomycetota</taxon>
        <taxon>Actinomycetes</taxon>
        <taxon>Streptosporangiales</taxon>
        <taxon>Nocardiopsidaceae</taxon>
        <taxon>Lipingzhangella</taxon>
    </lineage>
</organism>
<dbReference type="RefSeq" id="WP_184582576.1">
    <property type="nucleotide sequence ID" value="NZ_JACHJT010000001.1"/>
</dbReference>
<keyword evidence="2" id="KW-0378">Hydrolase</keyword>
<keyword evidence="3" id="KW-1185">Reference proteome</keyword>
<dbReference type="Pfam" id="PF00753">
    <property type="entry name" value="Lactamase_B"/>
    <property type="match status" value="1"/>
</dbReference>
<dbReference type="PANTHER" id="PTHR42951:SF4">
    <property type="entry name" value="ACYL-COENZYME A THIOESTERASE MBLAC2"/>
    <property type="match status" value="1"/>
</dbReference>
<dbReference type="SUPFAM" id="SSF56281">
    <property type="entry name" value="Metallo-hydrolase/oxidoreductase"/>
    <property type="match status" value="1"/>
</dbReference>
<sequence length="272" mass="29071">MTTGIERFEGTVMAVNSFLLHAPDGLLVVDGQLTVSDASALRDRIATIARPVAAVLVTHPHPDHYAGAAVAVGESVPIYATAAVDAVIRRDDTEKDAIVGSLMGREWPTRRRFPDHVLESGSSVRLAGADLTVEDLGPGESHADSVWKLGDDWFIGDVLCHGTHAYLADGEYEGWIATLAALSERAGPRTRLLPGHGVPAHRDALAGQREYVRTFVDAVAAALGLDPTDRAEAVMARMSGLVDDERLRFLTELSIEPVAQRMATPNGQDVPA</sequence>
<proteinExistence type="predicted"/>
<dbReference type="Gene3D" id="3.60.15.10">
    <property type="entry name" value="Ribonuclease Z/Hydroxyacylglutathione hydrolase-like"/>
    <property type="match status" value="1"/>
</dbReference>
<evidence type="ECO:0000259" key="1">
    <source>
        <dbReference type="SMART" id="SM00849"/>
    </source>
</evidence>
<gene>
    <name evidence="2" type="ORF">F4561_005298</name>
</gene>
<dbReference type="EMBL" id="JACHJT010000001">
    <property type="protein sequence ID" value="MBB4934478.1"/>
    <property type="molecule type" value="Genomic_DNA"/>
</dbReference>
<comment type="caution">
    <text evidence="2">The sequence shown here is derived from an EMBL/GenBank/DDBJ whole genome shotgun (WGS) entry which is preliminary data.</text>
</comment>
<dbReference type="Proteomes" id="UP000523007">
    <property type="component" value="Unassembled WGS sequence"/>
</dbReference>